<evidence type="ECO:0000313" key="8">
    <source>
        <dbReference type="EMBL" id="GEM40233.1"/>
    </source>
</evidence>
<dbReference type="EMBL" id="BJXA01000034">
    <property type="protein sequence ID" value="GEM40233.1"/>
    <property type="molecule type" value="Genomic_DNA"/>
</dbReference>
<evidence type="ECO:0000259" key="6">
    <source>
        <dbReference type="Pfam" id="PF00205"/>
    </source>
</evidence>
<dbReference type="InterPro" id="IPR012000">
    <property type="entry name" value="Thiamin_PyroP_enz_cen_dom"/>
</dbReference>
<name>A0A511MHT9_9NOCA</name>
<accession>A0A511MHT9</accession>
<proteinExistence type="inferred from homology"/>
<dbReference type="UniPathway" id="UPA00047">
    <property type="reaction ID" value="UER00055"/>
</dbReference>
<dbReference type="GO" id="GO:0003984">
    <property type="term" value="F:acetolactate synthase activity"/>
    <property type="evidence" value="ECO:0007669"/>
    <property type="project" value="UniProtKB-EC"/>
</dbReference>
<keyword evidence="9" id="KW-1185">Reference proteome</keyword>
<dbReference type="SUPFAM" id="SSF52518">
    <property type="entry name" value="Thiamin diphosphate-binding fold (THDP-binding)"/>
    <property type="match status" value="1"/>
</dbReference>
<dbReference type="GO" id="GO:0000287">
    <property type="term" value="F:magnesium ion binding"/>
    <property type="evidence" value="ECO:0007669"/>
    <property type="project" value="InterPro"/>
</dbReference>
<organism evidence="8 9">
    <name type="scientific">Nocardia ninae NBRC 108245</name>
    <dbReference type="NCBI Taxonomy" id="1210091"/>
    <lineage>
        <taxon>Bacteria</taxon>
        <taxon>Bacillati</taxon>
        <taxon>Actinomycetota</taxon>
        <taxon>Actinomycetes</taxon>
        <taxon>Mycobacteriales</taxon>
        <taxon>Nocardiaceae</taxon>
        <taxon>Nocardia</taxon>
    </lineage>
</organism>
<dbReference type="PANTHER" id="PTHR18968:SF133">
    <property type="entry name" value="BENZOYLFORMATE DECARBOXYLASE"/>
    <property type="match status" value="1"/>
</dbReference>
<dbReference type="CDD" id="cd07035">
    <property type="entry name" value="TPP_PYR_POX_like"/>
    <property type="match status" value="1"/>
</dbReference>
<dbReference type="Pfam" id="PF00205">
    <property type="entry name" value="TPP_enzyme_M"/>
    <property type="match status" value="1"/>
</dbReference>
<dbReference type="AlphaFoldDB" id="A0A511MHT9"/>
<dbReference type="Proteomes" id="UP000321424">
    <property type="component" value="Unassembled WGS sequence"/>
</dbReference>
<dbReference type="InterPro" id="IPR045229">
    <property type="entry name" value="TPP_enz"/>
</dbReference>
<keyword evidence="5" id="KW-0100">Branched-chain amino acid biosynthesis</keyword>
<dbReference type="Pfam" id="PF02776">
    <property type="entry name" value="TPP_enzyme_N"/>
    <property type="match status" value="1"/>
</dbReference>
<gene>
    <name evidence="8" type="ORF">NN4_47520</name>
</gene>
<evidence type="ECO:0000259" key="7">
    <source>
        <dbReference type="Pfam" id="PF02776"/>
    </source>
</evidence>
<dbReference type="GO" id="GO:0009099">
    <property type="term" value="P:L-valine biosynthetic process"/>
    <property type="evidence" value="ECO:0007669"/>
    <property type="project" value="UniProtKB-UniPathway"/>
</dbReference>
<comment type="similarity">
    <text evidence="3">Belongs to the TPP enzyme family.</text>
</comment>
<dbReference type="Gene3D" id="3.40.50.1220">
    <property type="entry name" value="TPP-binding domain"/>
    <property type="match status" value="1"/>
</dbReference>
<evidence type="ECO:0000256" key="3">
    <source>
        <dbReference type="ARBA" id="ARBA00007812"/>
    </source>
</evidence>
<dbReference type="PANTHER" id="PTHR18968">
    <property type="entry name" value="THIAMINE PYROPHOSPHATE ENZYMES"/>
    <property type="match status" value="1"/>
</dbReference>
<dbReference type="GO" id="GO:0009097">
    <property type="term" value="P:isoleucine biosynthetic process"/>
    <property type="evidence" value="ECO:0007669"/>
    <property type="project" value="UniProtKB-UniPathway"/>
</dbReference>
<sequence>MHMTTVREASYEVLRSLGATTFFGNPGSNELPFLQEFPDDFRYILALQEGAGLAMADGYAQSTGKPALVSLHSAAGVGQAMGNLVNSWQAGTPLILTSGQQFRPLITLQGRLTNHDATALPRPLVEWSFEAPSPQAVPAALARAVACAMTMPTGPVYLSVPLSDWNEPADTVNLPYLLGRQVAGRPVADRAALRALAQRLDTAENPVLVLGPDVDAYGGWGAAVTLAEKAGLPVKFGTYEYLRISFPTRHPCYQGTLGASIGQVR</sequence>
<evidence type="ECO:0000256" key="2">
    <source>
        <dbReference type="ARBA" id="ARBA00005025"/>
    </source>
</evidence>
<dbReference type="InterPro" id="IPR029035">
    <property type="entry name" value="DHS-like_NAD/FAD-binding_dom"/>
</dbReference>
<evidence type="ECO:0000256" key="5">
    <source>
        <dbReference type="ARBA" id="ARBA00023304"/>
    </source>
</evidence>
<dbReference type="EC" id="2.2.1.6" evidence="4"/>
<comment type="pathway">
    <text evidence="2">Amino-acid biosynthesis; L-valine biosynthesis; L-valine from pyruvate: step 1/4.</text>
</comment>
<keyword evidence="5" id="KW-0028">Amino-acid biosynthesis</keyword>
<reference evidence="8 9" key="1">
    <citation type="submission" date="2019-07" db="EMBL/GenBank/DDBJ databases">
        <title>Whole genome shotgun sequence of Nocardia ninae NBRC 108245.</title>
        <authorList>
            <person name="Hosoyama A."/>
            <person name="Uohara A."/>
            <person name="Ohji S."/>
            <person name="Ichikawa N."/>
        </authorList>
    </citation>
    <scope>NUCLEOTIDE SEQUENCE [LARGE SCALE GENOMIC DNA]</scope>
    <source>
        <strain evidence="8 9">NBRC 108245</strain>
    </source>
</reference>
<comment type="pathway">
    <text evidence="1">Amino-acid biosynthesis; L-isoleucine biosynthesis; L-isoleucine from 2-oxobutanoate: step 1/4.</text>
</comment>
<dbReference type="GO" id="GO:0030976">
    <property type="term" value="F:thiamine pyrophosphate binding"/>
    <property type="evidence" value="ECO:0007669"/>
    <property type="project" value="InterPro"/>
</dbReference>
<evidence type="ECO:0000313" key="9">
    <source>
        <dbReference type="Proteomes" id="UP000321424"/>
    </source>
</evidence>
<evidence type="ECO:0000256" key="4">
    <source>
        <dbReference type="ARBA" id="ARBA00013145"/>
    </source>
</evidence>
<protein>
    <recommendedName>
        <fullName evidence="4">acetolactate synthase</fullName>
        <ecNumber evidence="4">2.2.1.6</ecNumber>
    </recommendedName>
</protein>
<dbReference type="SUPFAM" id="SSF52467">
    <property type="entry name" value="DHS-like NAD/FAD-binding domain"/>
    <property type="match status" value="1"/>
</dbReference>
<dbReference type="UniPathway" id="UPA00049">
    <property type="reaction ID" value="UER00059"/>
</dbReference>
<dbReference type="Gene3D" id="3.40.50.970">
    <property type="match status" value="1"/>
</dbReference>
<dbReference type="InterPro" id="IPR029061">
    <property type="entry name" value="THDP-binding"/>
</dbReference>
<feature type="domain" description="Thiamine pyrophosphate enzyme N-terminal TPP-binding" evidence="7">
    <location>
        <begin position="5"/>
        <end position="110"/>
    </location>
</feature>
<feature type="domain" description="Thiamine pyrophosphate enzyme central" evidence="6">
    <location>
        <begin position="194"/>
        <end position="259"/>
    </location>
</feature>
<comment type="caution">
    <text evidence="8">The sequence shown here is derived from an EMBL/GenBank/DDBJ whole genome shotgun (WGS) entry which is preliminary data.</text>
</comment>
<dbReference type="GO" id="GO:0050660">
    <property type="term" value="F:flavin adenine dinucleotide binding"/>
    <property type="evidence" value="ECO:0007669"/>
    <property type="project" value="TreeGrafter"/>
</dbReference>
<evidence type="ECO:0000256" key="1">
    <source>
        <dbReference type="ARBA" id="ARBA00004974"/>
    </source>
</evidence>
<dbReference type="InterPro" id="IPR012001">
    <property type="entry name" value="Thiamin_PyroP_enz_TPP-bd_dom"/>
</dbReference>